<reference evidence="2 3" key="1">
    <citation type="journal article" date="2016" name="Nat. Commun.">
        <title>Thousands of microbial genomes shed light on interconnected biogeochemical processes in an aquifer system.</title>
        <authorList>
            <person name="Anantharaman K."/>
            <person name="Brown C.T."/>
            <person name="Hug L.A."/>
            <person name="Sharon I."/>
            <person name="Castelle C.J."/>
            <person name="Probst A.J."/>
            <person name="Thomas B.C."/>
            <person name="Singh A."/>
            <person name="Wilkins M.J."/>
            <person name="Karaoz U."/>
            <person name="Brodie E.L."/>
            <person name="Williams K.H."/>
            <person name="Hubbard S.S."/>
            <person name="Banfield J.F."/>
        </authorList>
    </citation>
    <scope>NUCLEOTIDE SEQUENCE [LARGE SCALE GENOMIC DNA]</scope>
</reference>
<evidence type="ECO:0000256" key="1">
    <source>
        <dbReference type="SAM" id="Phobius"/>
    </source>
</evidence>
<evidence type="ECO:0000313" key="2">
    <source>
        <dbReference type="EMBL" id="OGH69117.1"/>
    </source>
</evidence>
<dbReference type="InterPro" id="IPR024414">
    <property type="entry name" value="Uncharacterised_PrgI"/>
</dbReference>
<feature type="transmembrane region" description="Helical" evidence="1">
    <location>
        <begin position="20"/>
        <end position="39"/>
    </location>
</feature>
<dbReference type="Pfam" id="PF12666">
    <property type="entry name" value="PrgI"/>
    <property type="match status" value="1"/>
</dbReference>
<dbReference type="AlphaFoldDB" id="A0A1F6MBS8"/>
<evidence type="ECO:0000313" key="3">
    <source>
        <dbReference type="Proteomes" id="UP000176413"/>
    </source>
</evidence>
<dbReference type="EMBL" id="MFQA01000015">
    <property type="protein sequence ID" value="OGH69117.1"/>
    <property type="molecule type" value="Genomic_DNA"/>
</dbReference>
<keyword evidence="1" id="KW-0472">Membrane</keyword>
<sequence length="144" mass="16261">MNQFMVPQFIDVEDKIFGPITTRQFITLLVGGLLIFISFKTADTTLFIVLLALIGGLTLLLAFVKINGQPFHFFLLNITQTTFSRPRRRVWNKYYKAGELKDLIAEGMPEALGETKIAAKTLSHSRIRDLSLMVNTGGYYKGNE</sequence>
<dbReference type="Proteomes" id="UP000176413">
    <property type="component" value="Unassembled WGS sequence"/>
</dbReference>
<proteinExistence type="predicted"/>
<keyword evidence="1" id="KW-1133">Transmembrane helix</keyword>
<feature type="transmembrane region" description="Helical" evidence="1">
    <location>
        <begin position="45"/>
        <end position="64"/>
    </location>
</feature>
<comment type="caution">
    <text evidence="2">The sequence shown here is derived from an EMBL/GenBank/DDBJ whole genome shotgun (WGS) entry which is preliminary data.</text>
</comment>
<protein>
    <recommendedName>
        <fullName evidence="4">PrgI family protein</fullName>
    </recommendedName>
</protein>
<gene>
    <name evidence="2" type="ORF">A3D53_01920</name>
</gene>
<organism evidence="2 3">
    <name type="scientific">Candidatus Magasanikbacteria bacterium RIFCSPHIGHO2_02_FULL_45_10</name>
    <dbReference type="NCBI Taxonomy" id="1798679"/>
    <lineage>
        <taxon>Bacteria</taxon>
        <taxon>Candidatus Magasanikiibacteriota</taxon>
    </lineage>
</organism>
<evidence type="ECO:0008006" key="4">
    <source>
        <dbReference type="Google" id="ProtNLM"/>
    </source>
</evidence>
<name>A0A1F6MBS8_9BACT</name>
<keyword evidence="1" id="KW-0812">Transmembrane</keyword>
<accession>A0A1F6MBS8</accession>